<accession>A0A7R8Z3A3</accession>
<dbReference type="GO" id="GO:0035721">
    <property type="term" value="P:intraciliary retrograde transport"/>
    <property type="evidence" value="ECO:0007669"/>
    <property type="project" value="TreeGrafter"/>
</dbReference>
<dbReference type="GO" id="GO:0030991">
    <property type="term" value="C:intraciliary transport particle A"/>
    <property type="evidence" value="ECO:0007669"/>
    <property type="project" value="TreeGrafter"/>
</dbReference>
<proteinExistence type="predicted"/>
<dbReference type="AlphaFoldDB" id="A0A7R8Z3A3"/>
<gene>
    <name evidence="7" type="ORF">HERILL_LOCUS14131</name>
</gene>
<feature type="domain" description="IF140/IFT172/WDR19 TPR" evidence="6">
    <location>
        <begin position="1"/>
        <end position="73"/>
    </location>
</feature>
<evidence type="ECO:0000256" key="2">
    <source>
        <dbReference type="ARBA" id="ARBA00022574"/>
    </source>
</evidence>
<dbReference type="OrthoDB" id="10258787at2759"/>
<keyword evidence="4" id="KW-0969">Cilium</keyword>
<dbReference type="PANTHER" id="PTHR15722:SF7">
    <property type="entry name" value="INTRAFLAGELLAR TRANSPORT PROTEIN 140 HOMOLOG"/>
    <property type="match status" value="1"/>
</dbReference>
<keyword evidence="8" id="KW-1185">Reference proteome</keyword>
<organism evidence="7 8">
    <name type="scientific">Hermetia illucens</name>
    <name type="common">Black soldier fly</name>
    <dbReference type="NCBI Taxonomy" id="343691"/>
    <lineage>
        <taxon>Eukaryota</taxon>
        <taxon>Metazoa</taxon>
        <taxon>Ecdysozoa</taxon>
        <taxon>Arthropoda</taxon>
        <taxon>Hexapoda</taxon>
        <taxon>Insecta</taxon>
        <taxon>Pterygota</taxon>
        <taxon>Neoptera</taxon>
        <taxon>Endopterygota</taxon>
        <taxon>Diptera</taxon>
        <taxon>Brachycera</taxon>
        <taxon>Stratiomyomorpha</taxon>
        <taxon>Stratiomyidae</taxon>
        <taxon>Hermetiinae</taxon>
        <taxon>Hermetia</taxon>
    </lineage>
</organism>
<evidence type="ECO:0000313" key="8">
    <source>
        <dbReference type="Proteomes" id="UP000594454"/>
    </source>
</evidence>
<dbReference type="PANTHER" id="PTHR15722">
    <property type="entry name" value="IFT140/172-RELATED"/>
    <property type="match status" value="1"/>
</dbReference>
<sequence>MDQAFRCIRSIQSEVVWMNLAKMCVQTGRLDVARVCLGRLKKACSVLALRQAMEDDSLEYQAKVAALAIELGMI</sequence>
<reference evidence="7 8" key="1">
    <citation type="submission" date="2020-11" db="EMBL/GenBank/DDBJ databases">
        <authorList>
            <person name="Wallbank WR R."/>
            <person name="Pardo Diaz C."/>
            <person name="Kozak K."/>
            <person name="Martin S."/>
            <person name="Jiggins C."/>
            <person name="Moest M."/>
            <person name="Warren A I."/>
            <person name="Generalovic N T."/>
            <person name="Byers J.R.P. K."/>
            <person name="Montejo-Kovacevich G."/>
            <person name="Yen C E."/>
        </authorList>
    </citation>
    <scope>NUCLEOTIDE SEQUENCE [LARGE SCALE GENOMIC DNA]</scope>
</reference>
<evidence type="ECO:0000256" key="4">
    <source>
        <dbReference type="ARBA" id="ARBA00023069"/>
    </source>
</evidence>
<dbReference type="Gene3D" id="1.25.40.470">
    <property type="match status" value="1"/>
</dbReference>
<evidence type="ECO:0000256" key="5">
    <source>
        <dbReference type="ARBA" id="ARBA00023273"/>
    </source>
</evidence>
<evidence type="ECO:0000256" key="1">
    <source>
        <dbReference type="ARBA" id="ARBA00004138"/>
    </source>
</evidence>
<evidence type="ECO:0000259" key="6">
    <source>
        <dbReference type="Pfam" id="PF24762"/>
    </source>
</evidence>
<keyword evidence="2" id="KW-0853">WD repeat</keyword>
<dbReference type="Proteomes" id="UP000594454">
    <property type="component" value="Chromosome 5"/>
</dbReference>
<dbReference type="EMBL" id="LR899013">
    <property type="protein sequence ID" value="CAD7091727.1"/>
    <property type="molecule type" value="Genomic_DNA"/>
</dbReference>
<keyword evidence="3" id="KW-0677">Repeat</keyword>
<dbReference type="Pfam" id="PF24762">
    <property type="entry name" value="TPR_IF140-IFT172"/>
    <property type="match status" value="1"/>
</dbReference>
<dbReference type="GO" id="GO:0005930">
    <property type="term" value="C:axoneme"/>
    <property type="evidence" value="ECO:0007669"/>
    <property type="project" value="TreeGrafter"/>
</dbReference>
<dbReference type="GO" id="GO:0036064">
    <property type="term" value="C:ciliary basal body"/>
    <property type="evidence" value="ECO:0007669"/>
    <property type="project" value="TreeGrafter"/>
</dbReference>
<evidence type="ECO:0000313" key="7">
    <source>
        <dbReference type="EMBL" id="CAD7091727.1"/>
    </source>
</evidence>
<protein>
    <recommendedName>
        <fullName evidence="6">IF140/IFT172/WDR19 TPR domain-containing protein</fullName>
    </recommendedName>
</protein>
<name>A0A7R8Z3A3_HERIL</name>
<evidence type="ECO:0000256" key="3">
    <source>
        <dbReference type="ARBA" id="ARBA00022737"/>
    </source>
</evidence>
<comment type="subcellular location">
    <subcellularLocation>
        <location evidence="1">Cell projection</location>
        <location evidence="1">Cilium</location>
    </subcellularLocation>
</comment>
<dbReference type="InParanoid" id="A0A7R8Z3A3"/>
<keyword evidence="5" id="KW-0966">Cell projection</keyword>
<dbReference type="InterPro" id="IPR056168">
    <property type="entry name" value="TPR_IF140/IFT172/WDR19"/>
</dbReference>